<comment type="function">
    <text evidence="3">Catalyzes the phosphorylation of the 3'-hydroxyl group of dephosphocoenzyme A to form coenzyme A.</text>
</comment>
<comment type="catalytic activity">
    <reaction evidence="3">
        <text>3'-dephospho-CoA + ATP = ADP + CoA + H(+)</text>
        <dbReference type="Rhea" id="RHEA:18245"/>
        <dbReference type="ChEBI" id="CHEBI:15378"/>
        <dbReference type="ChEBI" id="CHEBI:30616"/>
        <dbReference type="ChEBI" id="CHEBI:57287"/>
        <dbReference type="ChEBI" id="CHEBI:57328"/>
        <dbReference type="ChEBI" id="CHEBI:456216"/>
        <dbReference type="EC" id="2.7.1.24"/>
    </reaction>
</comment>
<dbReference type="NCBIfam" id="TIGR00152">
    <property type="entry name" value="dephospho-CoA kinase"/>
    <property type="match status" value="1"/>
</dbReference>
<gene>
    <name evidence="3 5" type="primary">coaE</name>
    <name evidence="5" type="ORF">N0D28_09040</name>
</gene>
<dbReference type="InterPro" id="IPR001977">
    <property type="entry name" value="Depp_CoAkinase"/>
</dbReference>
<dbReference type="CDD" id="cd02022">
    <property type="entry name" value="DPCK"/>
    <property type="match status" value="1"/>
</dbReference>
<keyword evidence="3 5" id="KW-0808">Transferase</keyword>
<name>A0ABY5YD27_9DEIO</name>
<dbReference type="HAMAP" id="MF_00376">
    <property type="entry name" value="Dephospho_CoA_kinase"/>
    <property type="match status" value="1"/>
</dbReference>
<protein>
    <recommendedName>
        <fullName evidence="3 4">Dephospho-CoA kinase</fullName>
        <ecNumber evidence="3 4">2.7.1.24</ecNumber>
    </recommendedName>
    <alternativeName>
        <fullName evidence="3">Dephosphocoenzyme A kinase</fullName>
    </alternativeName>
</protein>
<dbReference type="Gene3D" id="3.40.50.300">
    <property type="entry name" value="P-loop containing nucleotide triphosphate hydrolases"/>
    <property type="match status" value="1"/>
</dbReference>
<dbReference type="GO" id="GO:0004140">
    <property type="term" value="F:dephospho-CoA kinase activity"/>
    <property type="evidence" value="ECO:0007669"/>
    <property type="project" value="UniProtKB-EC"/>
</dbReference>
<dbReference type="PANTHER" id="PTHR10695">
    <property type="entry name" value="DEPHOSPHO-COA KINASE-RELATED"/>
    <property type="match status" value="1"/>
</dbReference>
<dbReference type="RefSeq" id="WP_260559206.1">
    <property type="nucleotide sequence ID" value="NZ_BAABEC010000171.1"/>
</dbReference>
<proteinExistence type="inferred from homology"/>
<comment type="pathway">
    <text evidence="3">Cofactor biosynthesis; coenzyme A biosynthesis; CoA from (R)-pantothenate: step 5/5.</text>
</comment>
<sequence>MLPAPFRRIGLTGSIGAGKSTLARLLRERGFTVLDADVQARLVTREPQTLQAIEAVFPGVVVGGELDRPALSGRVFGFPAELAKLNAIVHPRVRARLAELEAAAAEAGVRTVVQDVPLLFEGGSQALFDAVLVIDAPLELRLSRVMARDQLSREAVLARNAAQMPAEQKRRLADAVIENGGDETDLAVQLGAVLARLDLKP</sequence>
<dbReference type="SUPFAM" id="SSF52540">
    <property type="entry name" value="P-loop containing nucleoside triphosphate hydrolases"/>
    <property type="match status" value="1"/>
</dbReference>
<organism evidence="5 6">
    <name type="scientific">Deinococcus rubellus</name>
    <dbReference type="NCBI Taxonomy" id="1889240"/>
    <lineage>
        <taxon>Bacteria</taxon>
        <taxon>Thermotogati</taxon>
        <taxon>Deinococcota</taxon>
        <taxon>Deinococci</taxon>
        <taxon>Deinococcales</taxon>
        <taxon>Deinococcaceae</taxon>
        <taxon>Deinococcus</taxon>
    </lineage>
</organism>
<evidence type="ECO:0000256" key="2">
    <source>
        <dbReference type="ARBA" id="ARBA00022840"/>
    </source>
</evidence>
<dbReference type="InterPro" id="IPR027417">
    <property type="entry name" value="P-loop_NTPase"/>
</dbReference>
<dbReference type="PROSITE" id="PS51219">
    <property type="entry name" value="DPCK"/>
    <property type="match status" value="1"/>
</dbReference>
<comment type="similarity">
    <text evidence="3">Belongs to the CoaE family.</text>
</comment>
<keyword evidence="3 5" id="KW-0418">Kinase</keyword>
<keyword evidence="3" id="KW-0963">Cytoplasm</keyword>
<accession>A0ABY5YD27</accession>
<reference evidence="5" key="1">
    <citation type="submission" date="2022-09" db="EMBL/GenBank/DDBJ databases">
        <title>genome sequence of Deinococcus rubellus.</title>
        <authorList>
            <person name="Srinivasan S."/>
        </authorList>
    </citation>
    <scope>NUCLEOTIDE SEQUENCE</scope>
    <source>
        <strain evidence="5">Ant6</strain>
    </source>
</reference>
<keyword evidence="2 3" id="KW-0067">ATP-binding</keyword>
<evidence type="ECO:0000256" key="3">
    <source>
        <dbReference type="HAMAP-Rule" id="MF_00376"/>
    </source>
</evidence>
<evidence type="ECO:0000256" key="4">
    <source>
        <dbReference type="NCBIfam" id="TIGR00152"/>
    </source>
</evidence>
<evidence type="ECO:0000256" key="1">
    <source>
        <dbReference type="ARBA" id="ARBA00022741"/>
    </source>
</evidence>
<keyword evidence="6" id="KW-1185">Reference proteome</keyword>
<dbReference type="EMBL" id="CP104213">
    <property type="protein sequence ID" value="UWX62913.1"/>
    <property type="molecule type" value="Genomic_DNA"/>
</dbReference>
<dbReference type="Proteomes" id="UP001060261">
    <property type="component" value="Chromosome"/>
</dbReference>
<comment type="subcellular location">
    <subcellularLocation>
        <location evidence="3">Cytoplasm</location>
    </subcellularLocation>
</comment>
<evidence type="ECO:0000313" key="6">
    <source>
        <dbReference type="Proteomes" id="UP001060261"/>
    </source>
</evidence>
<keyword evidence="3" id="KW-0173">Coenzyme A biosynthesis</keyword>
<dbReference type="PANTHER" id="PTHR10695:SF46">
    <property type="entry name" value="BIFUNCTIONAL COENZYME A SYNTHASE-RELATED"/>
    <property type="match status" value="1"/>
</dbReference>
<dbReference type="Pfam" id="PF01121">
    <property type="entry name" value="CoaE"/>
    <property type="match status" value="1"/>
</dbReference>
<evidence type="ECO:0000313" key="5">
    <source>
        <dbReference type="EMBL" id="UWX62913.1"/>
    </source>
</evidence>
<keyword evidence="1 3" id="KW-0547">Nucleotide-binding</keyword>
<dbReference type="EC" id="2.7.1.24" evidence="3 4"/>
<feature type="binding site" evidence="3">
    <location>
        <begin position="16"/>
        <end position="21"/>
    </location>
    <ligand>
        <name>ATP</name>
        <dbReference type="ChEBI" id="CHEBI:30616"/>
    </ligand>
</feature>